<keyword evidence="1" id="KW-0175">Coiled coil</keyword>
<feature type="coiled-coil region" evidence="1">
    <location>
        <begin position="325"/>
        <end position="379"/>
    </location>
</feature>
<name>A0A6A4L1W3_9ERIC</name>
<dbReference type="PANTHER" id="PTHR12960">
    <property type="entry name" value="GLE-1-RELATED"/>
    <property type="match status" value="1"/>
</dbReference>
<reference evidence="2 3" key="1">
    <citation type="journal article" date="2019" name="Genome Biol. Evol.">
        <title>The Rhododendron genome and chromosomal organization provide insight into shared whole-genome duplications across the heath family (Ericaceae).</title>
        <authorList>
            <person name="Soza V.L."/>
            <person name="Lindsley D."/>
            <person name="Waalkes A."/>
            <person name="Ramage E."/>
            <person name="Patwardhan R.P."/>
            <person name="Burton J.N."/>
            <person name="Adey A."/>
            <person name="Kumar A."/>
            <person name="Qiu R."/>
            <person name="Shendure J."/>
            <person name="Hall B."/>
        </authorList>
    </citation>
    <scope>NUCLEOTIDE SEQUENCE [LARGE SCALE GENOMIC DNA]</scope>
    <source>
        <strain evidence="2">RSF 1966-606</strain>
    </source>
</reference>
<protein>
    <submittedName>
        <fullName evidence="2">Uncharacterized protein</fullName>
    </submittedName>
</protein>
<dbReference type="GO" id="GO:0005543">
    <property type="term" value="F:phospholipid binding"/>
    <property type="evidence" value="ECO:0007669"/>
    <property type="project" value="TreeGrafter"/>
</dbReference>
<comment type="caution">
    <text evidence="2">The sequence shown here is derived from an EMBL/GenBank/DDBJ whole genome shotgun (WGS) entry which is preliminary data.</text>
</comment>
<dbReference type="GO" id="GO:0016973">
    <property type="term" value="P:poly(A)+ mRNA export from nucleus"/>
    <property type="evidence" value="ECO:0007669"/>
    <property type="project" value="InterPro"/>
</dbReference>
<dbReference type="GO" id="GO:0000822">
    <property type="term" value="F:inositol hexakisphosphate binding"/>
    <property type="evidence" value="ECO:0007669"/>
    <property type="project" value="TreeGrafter"/>
</dbReference>
<feature type="non-terminal residue" evidence="2">
    <location>
        <position position="1"/>
    </location>
</feature>
<organism evidence="2 3">
    <name type="scientific">Rhododendron williamsianum</name>
    <dbReference type="NCBI Taxonomy" id="262921"/>
    <lineage>
        <taxon>Eukaryota</taxon>
        <taxon>Viridiplantae</taxon>
        <taxon>Streptophyta</taxon>
        <taxon>Embryophyta</taxon>
        <taxon>Tracheophyta</taxon>
        <taxon>Spermatophyta</taxon>
        <taxon>Magnoliopsida</taxon>
        <taxon>eudicotyledons</taxon>
        <taxon>Gunneridae</taxon>
        <taxon>Pentapetalae</taxon>
        <taxon>asterids</taxon>
        <taxon>Ericales</taxon>
        <taxon>Ericaceae</taxon>
        <taxon>Ericoideae</taxon>
        <taxon>Rhodoreae</taxon>
        <taxon>Rhododendron</taxon>
    </lineage>
</organism>
<gene>
    <name evidence="2" type="ORF">C3L33_13940</name>
</gene>
<accession>A0A6A4L1W3</accession>
<evidence type="ECO:0000256" key="1">
    <source>
        <dbReference type="SAM" id="Coils"/>
    </source>
</evidence>
<sequence>GAVRLEVRCPKSVGGVVIDPQPDWGFDTLLSELSSIEDKLNASAPFPFTKTKSRNQFRSSLLGGHPEMRASPMGVVSEGVDEEDVAIARACEAGEGDDRDGDADDDPVVAGSHDLISFLCVCVCWEEGGAVATKLRWSERVVGWASMGSPKRDVSSAKSVERRAFVMRIDEIEDVEEDYEEEAHDQLMVAGRRFACDDFYIRYCTWSDSDDSEVDLPCGAPYPLMDKVGLVEGELLELTHEHQLSVTEVVRNQVLALETDLMDENKKFIYALDRVKKYTEARQEIERKQDMQYQQALDNHLTAIQRDHEHKSQIEERRIRDDAAIEEAKRREKALQEEKLRQEKARLEAERKRAEEAKAAAVEADRKAAKEAAEKVAKEDSARAAAAAVVASAVAIGRQTDASSVVVNDGSRKFRPDGVKEVLQAGMSVPKSYAISRGQPSLFHVSTVLFAMIHPF</sequence>
<dbReference type="Proteomes" id="UP000428333">
    <property type="component" value="Linkage Group LG08"/>
</dbReference>
<dbReference type="GO" id="GO:0005737">
    <property type="term" value="C:cytoplasm"/>
    <property type="evidence" value="ECO:0007669"/>
    <property type="project" value="TreeGrafter"/>
</dbReference>
<dbReference type="EMBL" id="QEFC01002143">
    <property type="protein sequence ID" value="KAE9454156.1"/>
    <property type="molecule type" value="Genomic_DNA"/>
</dbReference>
<proteinExistence type="predicted"/>
<evidence type="ECO:0000313" key="2">
    <source>
        <dbReference type="EMBL" id="KAE9454156.1"/>
    </source>
</evidence>
<dbReference type="GO" id="GO:0044614">
    <property type="term" value="C:nuclear pore cytoplasmic filaments"/>
    <property type="evidence" value="ECO:0007669"/>
    <property type="project" value="TreeGrafter"/>
</dbReference>
<dbReference type="GO" id="GO:0031369">
    <property type="term" value="F:translation initiation factor binding"/>
    <property type="evidence" value="ECO:0007669"/>
    <property type="project" value="TreeGrafter"/>
</dbReference>
<dbReference type="OrthoDB" id="420884at2759"/>
<dbReference type="InterPro" id="IPR012476">
    <property type="entry name" value="GLE1"/>
</dbReference>
<evidence type="ECO:0000313" key="3">
    <source>
        <dbReference type="Proteomes" id="UP000428333"/>
    </source>
</evidence>
<keyword evidence="3" id="KW-1185">Reference proteome</keyword>
<dbReference type="AlphaFoldDB" id="A0A6A4L1W3"/>
<dbReference type="PANTHER" id="PTHR12960:SF0">
    <property type="entry name" value="MRNA EXPORT FACTOR GLE1"/>
    <property type="match status" value="1"/>
</dbReference>